<dbReference type="SUPFAM" id="SSF46626">
    <property type="entry name" value="Cytochrome c"/>
    <property type="match status" value="1"/>
</dbReference>
<evidence type="ECO:0000256" key="3">
    <source>
        <dbReference type="ARBA" id="ARBA00016165"/>
    </source>
</evidence>
<keyword evidence="11 13" id="KW-0408">Iron</keyword>
<dbReference type="Gene3D" id="1.20.5.100">
    <property type="entry name" value="Cytochrome c1, transmembrane anchor, C-terminal"/>
    <property type="match status" value="1"/>
</dbReference>
<dbReference type="GO" id="GO:0009055">
    <property type="term" value="F:electron transfer activity"/>
    <property type="evidence" value="ECO:0007669"/>
    <property type="project" value="InterPro"/>
</dbReference>
<evidence type="ECO:0000256" key="6">
    <source>
        <dbReference type="ARBA" id="ARBA00022660"/>
    </source>
</evidence>
<dbReference type="EMBL" id="CP053923">
    <property type="protein sequence ID" value="QNT69367.1"/>
    <property type="molecule type" value="Genomic_DNA"/>
</dbReference>
<accession>A0A7H1N0Y1</accession>
<organism evidence="16 17">
    <name type="scientific">Defluviicoccus vanus</name>
    <dbReference type="NCBI Taxonomy" id="111831"/>
    <lineage>
        <taxon>Bacteria</taxon>
        <taxon>Pseudomonadati</taxon>
        <taxon>Pseudomonadota</taxon>
        <taxon>Alphaproteobacteria</taxon>
        <taxon>Rhodospirillales</taxon>
        <taxon>Rhodospirillaceae</taxon>
        <taxon>Defluviicoccus</taxon>
    </lineage>
</organism>
<evidence type="ECO:0000256" key="5">
    <source>
        <dbReference type="ARBA" id="ARBA00022617"/>
    </source>
</evidence>
<evidence type="ECO:0000313" key="17">
    <source>
        <dbReference type="Proteomes" id="UP000516369"/>
    </source>
</evidence>
<keyword evidence="6" id="KW-0679">Respiratory chain</keyword>
<dbReference type="Pfam" id="PF02167">
    <property type="entry name" value="Cytochrom_C1"/>
    <property type="match status" value="1"/>
</dbReference>
<reference evidence="16 17" key="1">
    <citation type="submission" date="2020-05" db="EMBL/GenBank/DDBJ databases">
        <title>Complete closed genome sequence of Defluviicoccus vanus.</title>
        <authorList>
            <person name="Bessarab I."/>
            <person name="Arumugam K."/>
            <person name="Maszenan A.M."/>
            <person name="Seviour R.J."/>
            <person name="Williams R.B."/>
        </authorList>
    </citation>
    <scope>NUCLEOTIDE SEQUENCE [LARGE SCALE GENOMIC DNA]</scope>
    <source>
        <strain evidence="16 17">Ben 114</strain>
    </source>
</reference>
<dbReference type="PANTHER" id="PTHR10266">
    <property type="entry name" value="CYTOCHROME C1"/>
    <property type="match status" value="1"/>
</dbReference>
<evidence type="ECO:0000256" key="12">
    <source>
        <dbReference type="ARBA" id="ARBA00023136"/>
    </source>
</evidence>
<dbReference type="InterPro" id="IPR036909">
    <property type="entry name" value="Cyt_c-like_dom_sf"/>
</dbReference>
<dbReference type="GO" id="GO:0016020">
    <property type="term" value="C:membrane"/>
    <property type="evidence" value="ECO:0007669"/>
    <property type="project" value="UniProtKB-SubCell"/>
</dbReference>
<protein>
    <recommendedName>
        <fullName evidence="3">Cytochrome c1</fullName>
    </recommendedName>
</protein>
<dbReference type="SUPFAM" id="SSF81496">
    <property type="entry name" value="Cytochrome c1 subunit of cytochrome bc1 complex (Ubiquinol-cytochrome c reductase), transmembrane anchor"/>
    <property type="match status" value="1"/>
</dbReference>
<evidence type="ECO:0000256" key="11">
    <source>
        <dbReference type="ARBA" id="ARBA00023004"/>
    </source>
</evidence>
<evidence type="ECO:0000256" key="1">
    <source>
        <dbReference type="ARBA" id="ARBA00004370"/>
    </source>
</evidence>
<feature type="binding site" description="covalent" evidence="13">
    <location>
        <position position="25"/>
    </location>
    <ligand>
        <name>heme c</name>
        <dbReference type="ChEBI" id="CHEBI:61717"/>
    </ligand>
</feature>
<comment type="cofactor">
    <cofactor evidence="13">
        <name>heme c</name>
        <dbReference type="ChEBI" id="CHEBI:61717"/>
    </cofactor>
    <text evidence="13">Binds 1 heme c group covalently per subunit.</text>
</comment>
<comment type="similarity">
    <text evidence="2">Belongs to the cytochrome c family.</text>
</comment>
<proteinExistence type="inferred from homology"/>
<keyword evidence="17" id="KW-1185">Reference proteome</keyword>
<keyword evidence="7 14" id="KW-0812">Transmembrane</keyword>
<dbReference type="InterPro" id="IPR002326">
    <property type="entry name" value="Cyt_c1"/>
</dbReference>
<dbReference type="PANTHER" id="PTHR10266:SF3">
    <property type="entry name" value="CYTOCHROME C1, HEME PROTEIN, MITOCHONDRIAL"/>
    <property type="match status" value="1"/>
</dbReference>
<keyword evidence="8 13" id="KW-0479">Metal-binding</keyword>
<evidence type="ECO:0000259" key="15">
    <source>
        <dbReference type="PROSITE" id="PS51007"/>
    </source>
</evidence>
<feature type="binding site" description="covalent" evidence="13">
    <location>
        <position position="24"/>
    </location>
    <ligand>
        <name>heme c</name>
        <dbReference type="ChEBI" id="CHEBI:61717"/>
    </ligand>
</feature>
<gene>
    <name evidence="16" type="ORF">HQ394_08605</name>
</gene>
<name>A0A7H1N0Y1_9PROT</name>
<dbReference type="GO" id="GO:0046872">
    <property type="term" value="F:metal ion binding"/>
    <property type="evidence" value="ECO:0007669"/>
    <property type="project" value="UniProtKB-KW"/>
</dbReference>
<dbReference type="InterPro" id="IPR021157">
    <property type="entry name" value="Cyt_c1_TM_anchor_C"/>
</dbReference>
<feature type="binding site" description="covalent" evidence="13">
    <location>
        <position position="21"/>
    </location>
    <ligand>
        <name>heme c</name>
        <dbReference type="ChEBI" id="CHEBI:61717"/>
    </ligand>
</feature>
<dbReference type="PRINTS" id="PR00603">
    <property type="entry name" value="CYTOCHROMEC1"/>
</dbReference>
<feature type="transmembrane region" description="Helical" evidence="14">
    <location>
        <begin position="189"/>
        <end position="207"/>
    </location>
</feature>
<feature type="domain" description="Cytochrome c" evidence="15">
    <location>
        <begin position="8"/>
        <end position="161"/>
    </location>
</feature>
<evidence type="ECO:0000256" key="9">
    <source>
        <dbReference type="ARBA" id="ARBA00022982"/>
    </source>
</evidence>
<keyword evidence="10 14" id="KW-1133">Transmembrane helix</keyword>
<feature type="binding site" description="covalent" evidence="13">
    <location>
        <position position="145"/>
    </location>
    <ligand>
        <name>heme c</name>
        <dbReference type="ChEBI" id="CHEBI:61717"/>
    </ligand>
</feature>
<evidence type="ECO:0000256" key="7">
    <source>
        <dbReference type="ARBA" id="ARBA00022692"/>
    </source>
</evidence>
<dbReference type="KEGG" id="dvn:HQ394_08605"/>
<evidence type="ECO:0000256" key="2">
    <source>
        <dbReference type="ARBA" id="ARBA00006488"/>
    </source>
</evidence>
<evidence type="ECO:0000256" key="13">
    <source>
        <dbReference type="PIRSR" id="PIRSR602326-1"/>
    </source>
</evidence>
<evidence type="ECO:0000256" key="10">
    <source>
        <dbReference type="ARBA" id="ARBA00022989"/>
    </source>
</evidence>
<dbReference type="InterPro" id="IPR009056">
    <property type="entry name" value="Cyt_c-like_dom"/>
</dbReference>
<comment type="subcellular location">
    <subcellularLocation>
        <location evidence="1">Membrane</location>
    </subcellularLocation>
</comment>
<dbReference type="AlphaFoldDB" id="A0A7H1N0Y1"/>
<dbReference type="Proteomes" id="UP000516369">
    <property type="component" value="Chromosome"/>
</dbReference>
<evidence type="ECO:0000256" key="14">
    <source>
        <dbReference type="SAM" id="Phobius"/>
    </source>
</evidence>
<dbReference type="PROSITE" id="PS51007">
    <property type="entry name" value="CYTC"/>
    <property type="match status" value="1"/>
</dbReference>
<evidence type="ECO:0000313" key="16">
    <source>
        <dbReference type="EMBL" id="QNT69367.1"/>
    </source>
</evidence>
<keyword evidence="4" id="KW-0813">Transport</keyword>
<sequence length="217" mass="24128">MFGTFDRASAQRGWQVYEEVCHACHGLRFVAFRNLHALGFSTEQVEAIASRFEVQAGPNDEGEMFMTPAKAASHIPSPFANDQAARVANNGALPPDLSLITQARVGAADYVYAILTHYRDPAPEGFNLNSGMFYNEYFPGHQIGMPPPLSDDRVTYLDGTKATVSQMAHDVTTFLTWAAEPNMEQRKQLGITVLLFLIVLTGFLYALKRQIWSDVEH</sequence>
<dbReference type="GO" id="GO:0020037">
    <property type="term" value="F:heme binding"/>
    <property type="evidence" value="ECO:0007669"/>
    <property type="project" value="InterPro"/>
</dbReference>
<evidence type="ECO:0000256" key="8">
    <source>
        <dbReference type="ARBA" id="ARBA00022723"/>
    </source>
</evidence>
<keyword evidence="12 14" id="KW-0472">Membrane</keyword>
<dbReference type="Gene3D" id="1.10.760.10">
    <property type="entry name" value="Cytochrome c-like domain"/>
    <property type="match status" value="1"/>
</dbReference>
<keyword evidence="5 13" id="KW-0349">Heme</keyword>
<evidence type="ECO:0000256" key="4">
    <source>
        <dbReference type="ARBA" id="ARBA00022448"/>
    </source>
</evidence>
<keyword evidence="9" id="KW-0249">Electron transport</keyword>